<dbReference type="Proteomes" id="UP000250354">
    <property type="component" value="Chromosome"/>
</dbReference>
<dbReference type="EMBL" id="CP145132">
    <property type="protein sequence ID" value="WWC54576.1"/>
    <property type="molecule type" value="Genomic_DNA"/>
</dbReference>
<name>A0ABZ2ECI2_9LACT</name>
<dbReference type="PANTHER" id="PTHR30461:SF23">
    <property type="entry name" value="DNA RECOMBINASE-RELATED"/>
    <property type="match status" value="1"/>
</dbReference>
<evidence type="ECO:0000256" key="1">
    <source>
        <dbReference type="SAM" id="Coils"/>
    </source>
</evidence>
<evidence type="ECO:0000259" key="2">
    <source>
        <dbReference type="PROSITE" id="PS51736"/>
    </source>
</evidence>
<organism evidence="4 5">
    <name type="scientific">Aerococcus mictus</name>
    <dbReference type="NCBI Taxonomy" id="2976810"/>
    <lineage>
        <taxon>Bacteria</taxon>
        <taxon>Bacillati</taxon>
        <taxon>Bacillota</taxon>
        <taxon>Bacilli</taxon>
        <taxon>Lactobacillales</taxon>
        <taxon>Aerococcaceae</taxon>
        <taxon>Aerococcus</taxon>
    </lineage>
</organism>
<feature type="domain" description="Recombinase" evidence="3">
    <location>
        <begin position="167"/>
        <end position="315"/>
    </location>
</feature>
<dbReference type="PROSITE" id="PS51737">
    <property type="entry name" value="RECOMBINASE_DNA_BIND"/>
    <property type="match status" value="1"/>
</dbReference>
<evidence type="ECO:0000259" key="3">
    <source>
        <dbReference type="PROSITE" id="PS51737"/>
    </source>
</evidence>
<dbReference type="Pfam" id="PF07508">
    <property type="entry name" value="Recombinase"/>
    <property type="match status" value="1"/>
</dbReference>
<dbReference type="PANTHER" id="PTHR30461">
    <property type="entry name" value="DNA-INVERTASE FROM LAMBDOID PROPHAGE"/>
    <property type="match status" value="1"/>
</dbReference>
<sequence length="503" mass="58949">MSKIALYIRLSVEDMIKTDESESIINQRAYLNDYLDKNEEFKNFTREEYVDDGYSGTNENRPAFQRMLEDVKKNNIQTIIVKDLSRFMRDYITLGDYLENIFPFLGVRFIAINDGYDSDKEKGNGTDLDIQFKGLLYDFYTKDISEKVKSSMTTLKKQGKFLAWSPPLGYMKDPNDRHKIIVDEETAWIVKKIFKLALDGISSRNIAKILNEEKIPTPSKRKSELTNLDFEYSIIRTVKKPRPTWTNGNVIDVLANENYTGTYTFNMQDKSVLNPSSFKFKPKEEWGRVENNHEAIISKEDFEKVQKIKEKNLFMKGKNTDYEWRKKSPLQGFAKCPTCNHILGCVQSKHKRPDGSLRVHTYFTCRICKCNNVKHKNSRAGSLEEQVFEAIKEKYGLEDSNKDEKVKVKPMEKSIEDLEAKKMQNFEKYKLGKMNRQKFIDSKNSIDEEIQAIKEKIEKAKEEKEEKEEKEVIDNTKLTRELMEKYIDSVFCEGNEVLNIKWK</sequence>
<proteinExistence type="predicted"/>
<accession>A0ABZ2ECI2</accession>
<dbReference type="SMART" id="SM00857">
    <property type="entry name" value="Resolvase"/>
    <property type="match status" value="1"/>
</dbReference>
<dbReference type="InterPro" id="IPR006119">
    <property type="entry name" value="Resolv_N"/>
</dbReference>
<dbReference type="SUPFAM" id="SSF53041">
    <property type="entry name" value="Resolvase-like"/>
    <property type="match status" value="1"/>
</dbReference>
<dbReference type="InterPro" id="IPR011109">
    <property type="entry name" value="DNA_bind_recombinase_dom"/>
</dbReference>
<dbReference type="InterPro" id="IPR050639">
    <property type="entry name" value="SSR_resolvase"/>
</dbReference>
<protein>
    <submittedName>
        <fullName evidence="4">Recombinase family protein</fullName>
    </submittedName>
</protein>
<dbReference type="RefSeq" id="WP_111897157.1">
    <property type="nucleotide sequence ID" value="NZ_CP145132.1"/>
</dbReference>
<gene>
    <name evidence="4" type="ORF">DBT44_0009390</name>
</gene>
<dbReference type="Gene3D" id="3.90.1750.20">
    <property type="entry name" value="Putative Large Serine Recombinase, Chain B, Domain 2"/>
    <property type="match status" value="1"/>
</dbReference>
<dbReference type="InterPro" id="IPR036162">
    <property type="entry name" value="Resolvase-like_N_sf"/>
</dbReference>
<keyword evidence="5" id="KW-1185">Reference proteome</keyword>
<feature type="coiled-coil region" evidence="1">
    <location>
        <begin position="443"/>
        <end position="473"/>
    </location>
</feature>
<reference evidence="4 5" key="1">
    <citation type="journal article" date="2020" name="J. Bacteriol.">
        <title>Aerococcus urinae Isolated from Women with Lower Urinary Tract Symptoms: In Vitro Aggregation and Genome Analysis.</title>
        <authorList>
            <person name="Hilt E.E."/>
            <person name="Putonti C."/>
            <person name="Thomas-White K."/>
            <person name="Lewis A.L."/>
            <person name="Visick K.L."/>
            <person name="Gilbert N.M."/>
            <person name="Wolfe A.J."/>
        </authorList>
    </citation>
    <scope>NUCLEOTIDE SEQUENCE [LARGE SCALE GENOMIC DNA]</scope>
    <source>
        <strain evidence="4 5">UMB1016</strain>
    </source>
</reference>
<dbReference type="PROSITE" id="PS51736">
    <property type="entry name" value="RECOMBINASES_3"/>
    <property type="match status" value="1"/>
</dbReference>
<dbReference type="InterPro" id="IPR038109">
    <property type="entry name" value="DNA_bind_recomb_sf"/>
</dbReference>
<dbReference type="Gene3D" id="3.40.50.1390">
    <property type="entry name" value="Resolvase, N-terminal catalytic domain"/>
    <property type="match status" value="1"/>
</dbReference>
<evidence type="ECO:0000313" key="5">
    <source>
        <dbReference type="Proteomes" id="UP000250354"/>
    </source>
</evidence>
<dbReference type="Pfam" id="PF00239">
    <property type="entry name" value="Resolvase"/>
    <property type="match status" value="1"/>
</dbReference>
<evidence type="ECO:0000313" key="4">
    <source>
        <dbReference type="EMBL" id="WWC54576.1"/>
    </source>
</evidence>
<keyword evidence="1" id="KW-0175">Coiled coil</keyword>
<feature type="domain" description="Resolvase/invertase-type recombinase catalytic" evidence="2">
    <location>
        <begin position="3"/>
        <end position="159"/>
    </location>
</feature>